<keyword evidence="4" id="KW-0808">Transferase</keyword>
<accession>A0A927C001</accession>
<protein>
    <submittedName>
        <fullName evidence="6">Glycosyltransferase family 2 protein</fullName>
    </submittedName>
</protein>
<proteinExistence type="inferred from homology"/>
<dbReference type="EMBL" id="JACXIZ010000080">
    <property type="protein sequence ID" value="MBD2848614.1"/>
    <property type="molecule type" value="Genomic_DNA"/>
</dbReference>
<dbReference type="AlphaFoldDB" id="A0A927C001"/>
<dbReference type="InterPro" id="IPR029044">
    <property type="entry name" value="Nucleotide-diphossugar_trans"/>
</dbReference>
<evidence type="ECO:0000256" key="3">
    <source>
        <dbReference type="ARBA" id="ARBA00022676"/>
    </source>
</evidence>
<reference evidence="6" key="1">
    <citation type="submission" date="2020-09" db="EMBL/GenBank/DDBJ databases">
        <title>A novel bacterium of genus Paenibacillus, isolated from South China Sea.</title>
        <authorList>
            <person name="Huang H."/>
            <person name="Mo K."/>
            <person name="Hu Y."/>
        </authorList>
    </citation>
    <scope>NUCLEOTIDE SEQUENCE</scope>
    <source>
        <strain evidence="6">IB182496</strain>
    </source>
</reference>
<dbReference type="SUPFAM" id="SSF53448">
    <property type="entry name" value="Nucleotide-diphospho-sugar transferases"/>
    <property type="match status" value="1"/>
</dbReference>
<comment type="caution">
    <text evidence="6">The sequence shown here is derived from an EMBL/GenBank/DDBJ whole genome shotgun (WGS) entry which is preliminary data.</text>
</comment>
<dbReference type="CDD" id="cd04186">
    <property type="entry name" value="GT_2_like_c"/>
    <property type="match status" value="1"/>
</dbReference>
<keyword evidence="3" id="KW-0328">Glycosyltransferase</keyword>
<evidence type="ECO:0000256" key="1">
    <source>
        <dbReference type="ARBA" id="ARBA00004776"/>
    </source>
</evidence>
<evidence type="ECO:0000313" key="6">
    <source>
        <dbReference type="EMBL" id="MBD2848614.1"/>
    </source>
</evidence>
<dbReference type="PANTHER" id="PTHR43179:SF12">
    <property type="entry name" value="GALACTOFURANOSYLTRANSFERASE GLFT2"/>
    <property type="match status" value="1"/>
</dbReference>
<evidence type="ECO:0000313" key="7">
    <source>
        <dbReference type="Proteomes" id="UP000621560"/>
    </source>
</evidence>
<sequence length="241" mass="26555">MNKTSIIIPTYNGGALLRECIASIRAHTPQPHEIIVVDNGSVDGTAHLCRQEEVTFISLAHNAGFPAACNCGLQLASGDALVLLNNDVLVTRNWLNNMLACLSSSGDIGLVGPMTNYASGRQQLDEPFTHVEDMAARHNDPDPSKWRESTRIVGLCMLFKRELMERIGLLDERFSPGHYEDDDYCWRARMAGYRCVIAGDVFVFHHGSASFGQQAEAELQQLIAVNRDKFIAKWGAAPPAE</sequence>
<name>A0A927C001_9BACL</name>
<comment type="pathway">
    <text evidence="1">Cell wall biogenesis; cell wall polysaccharide biosynthesis.</text>
</comment>
<dbReference type="Gene3D" id="3.90.550.10">
    <property type="entry name" value="Spore Coat Polysaccharide Biosynthesis Protein SpsA, Chain A"/>
    <property type="match status" value="1"/>
</dbReference>
<dbReference type="Proteomes" id="UP000621560">
    <property type="component" value="Unassembled WGS sequence"/>
</dbReference>
<dbReference type="GO" id="GO:0016757">
    <property type="term" value="F:glycosyltransferase activity"/>
    <property type="evidence" value="ECO:0007669"/>
    <property type="project" value="UniProtKB-KW"/>
</dbReference>
<dbReference type="RefSeq" id="WP_190921708.1">
    <property type="nucleotide sequence ID" value="NZ_JACXIZ010000080.1"/>
</dbReference>
<gene>
    <name evidence="6" type="ORF">IDH44_25875</name>
</gene>
<evidence type="ECO:0000256" key="2">
    <source>
        <dbReference type="ARBA" id="ARBA00006739"/>
    </source>
</evidence>
<evidence type="ECO:0000259" key="5">
    <source>
        <dbReference type="Pfam" id="PF00535"/>
    </source>
</evidence>
<organism evidence="6 7">
    <name type="scientific">Paenibacillus sabuli</name>
    <dbReference type="NCBI Taxonomy" id="2772509"/>
    <lineage>
        <taxon>Bacteria</taxon>
        <taxon>Bacillati</taxon>
        <taxon>Bacillota</taxon>
        <taxon>Bacilli</taxon>
        <taxon>Bacillales</taxon>
        <taxon>Paenibacillaceae</taxon>
        <taxon>Paenibacillus</taxon>
    </lineage>
</organism>
<evidence type="ECO:0000256" key="4">
    <source>
        <dbReference type="ARBA" id="ARBA00022679"/>
    </source>
</evidence>
<comment type="similarity">
    <text evidence="2">Belongs to the glycosyltransferase 2 family.</text>
</comment>
<dbReference type="InterPro" id="IPR001173">
    <property type="entry name" value="Glyco_trans_2-like"/>
</dbReference>
<dbReference type="Pfam" id="PF00535">
    <property type="entry name" value="Glycos_transf_2"/>
    <property type="match status" value="1"/>
</dbReference>
<dbReference type="PANTHER" id="PTHR43179">
    <property type="entry name" value="RHAMNOSYLTRANSFERASE WBBL"/>
    <property type="match status" value="1"/>
</dbReference>
<keyword evidence="7" id="KW-1185">Reference proteome</keyword>
<feature type="domain" description="Glycosyltransferase 2-like" evidence="5">
    <location>
        <begin position="5"/>
        <end position="167"/>
    </location>
</feature>